<organism evidence="4">
    <name type="scientific">Ditylum brightwellii</name>
    <dbReference type="NCBI Taxonomy" id="49249"/>
    <lineage>
        <taxon>Eukaryota</taxon>
        <taxon>Sar</taxon>
        <taxon>Stramenopiles</taxon>
        <taxon>Ochrophyta</taxon>
        <taxon>Bacillariophyta</taxon>
        <taxon>Mediophyceae</taxon>
        <taxon>Lithodesmiophycidae</taxon>
        <taxon>Lithodesmiales</taxon>
        <taxon>Lithodesmiaceae</taxon>
        <taxon>Ditylum</taxon>
    </lineage>
</organism>
<gene>
    <name evidence="4" type="ORF">DBRI00130_LOCUS26265</name>
    <name evidence="5" type="ORF">DBRI00130_LOCUS26266</name>
    <name evidence="6" type="ORF">DBRI00130_LOCUS26267</name>
</gene>
<name>A0A6V2J7R8_9STRA</name>
<evidence type="ECO:0000256" key="1">
    <source>
        <dbReference type="SAM" id="Coils"/>
    </source>
</evidence>
<protein>
    <submittedName>
        <fullName evidence="4">Uncharacterized protein</fullName>
    </submittedName>
</protein>
<dbReference type="EMBL" id="HBNS01033576">
    <property type="protein sequence ID" value="CAE4628842.1"/>
    <property type="molecule type" value="Transcribed_RNA"/>
</dbReference>
<feature type="coiled-coil region" evidence="1">
    <location>
        <begin position="112"/>
        <end position="163"/>
    </location>
</feature>
<keyword evidence="3" id="KW-0472">Membrane</keyword>
<reference evidence="4" key="1">
    <citation type="submission" date="2021-01" db="EMBL/GenBank/DDBJ databases">
        <authorList>
            <person name="Corre E."/>
            <person name="Pelletier E."/>
            <person name="Niang G."/>
            <person name="Scheremetjew M."/>
            <person name="Finn R."/>
            <person name="Kale V."/>
            <person name="Holt S."/>
            <person name="Cochrane G."/>
            <person name="Meng A."/>
            <person name="Brown T."/>
            <person name="Cohen L."/>
        </authorList>
    </citation>
    <scope>NUCLEOTIDE SEQUENCE</scope>
    <source>
        <strain evidence="4">GSO104</strain>
    </source>
</reference>
<accession>A0A6V2J7R8</accession>
<feature type="region of interest" description="Disordered" evidence="2">
    <location>
        <begin position="1"/>
        <end position="27"/>
    </location>
</feature>
<keyword evidence="1" id="KW-0175">Coiled coil</keyword>
<proteinExistence type="predicted"/>
<dbReference type="EMBL" id="HBNS01033577">
    <property type="protein sequence ID" value="CAE4628843.1"/>
    <property type="molecule type" value="Transcribed_RNA"/>
</dbReference>
<dbReference type="AlphaFoldDB" id="A0A6V2J7R8"/>
<evidence type="ECO:0000313" key="5">
    <source>
        <dbReference type="EMBL" id="CAE4628842.1"/>
    </source>
</evidence>
<sequence>MPIIVADGSDSNDTVTPARRSKRDHETPLSLTYPNNDFITSFANSSALALPFVFIFHFIGMMKVLMFSLMRHPFQVYQQIADSNNEVNEVLETMPKKNEVLQRDVKKVGRDQVILDAKLENLRERIQRIENKRKAWDEAAKRIEKEQAEMTDKEKAERKEKNAAIWDEAVKRIETAKIEREEKDAANEVHDENE</sequence>
<keyword evidence="3" id="KW-1133">Transmembrane helix</keyword>
<evidence type="ECO:0000256" key="2">
    <source>
        <dbReference type="SAM" id="MobiDB-lite"/>
    </source>
</evidence>
<evidence type="ECO:0000256" key="3">
    <source>
        <dbReference type="SAM" id="Phobius"/>
    </source>
</evidence>
<evidence type="ECO:0000313" key="6">
    <source>
        <dbReference type="EMBL" id="CAE4628843.1"/>
    </source>
</evidence>
<evidence type="ECO:0000313" key="4">
    <source>
        <dbReference type="EMBL" id="CAE4628840.1"/>
    </source>
</evidence>
<feature type="transmembrane region" description="Helical" evidence="3">
    <location>
        <begin position="38"/>
        <end position="61"/>
    </location>
</feature>
<dbReference type="EMBL" id="HBNS01033575">
    <property type="protein sequence ID" value="CAE4628840.1"/>
    <property type="molecule type" value="Transcribed_RNA"/>
</dbReference>
<keyword evidence="3" id="KW-0812">Transmembrane</keyword>